<dbReference type="Proteomes" id="UP000799424">
    <property type="component" value="Unassembled WGS sequence"/>
</dbReference>
<name>A0A6A7A1B4_9PLEO</name>
<dbReference type="EMBL" id="MU006225">
    <property type="protein sequence ID" value="KAF2826896.1"/>
    <property type="molecule type" value="Genomic_DNA"/>
</dbReference>
<gene>
    <name evidence="2" type="ORF">CC86DRAFT_394002</name>
</gene>
<evidence type="ECO:0000313" key="3">
    <source>
        <dbReference type="Proteomes" id="UP000799424"/>
    </source>
</evidence>
<evidence type="ECO:0000313" key="2">
    <source>
        <dbReference type="EMBL" id="KAF2826896.1"/>
    </source>
</evidence>
<protein>
    <submittedName>
        <fullName evidence="2">Uncharacterized protein</fullName>
    </submittedName>
</protein>
<organism evidence="2 3">
    <name type="scientific">Ophiobolus disseminans</name>
    <dbReference type="NCBI Taxonomy" id="1469910"/>
    <lineage>
        <taxon>Eukaryota</taxon>
        <taxon>Fungi</taxon>
        <taxon>Dikarya</taxon>
        <taxon>Ascomycota</taxon>
        <taxon>Pezizomycotina</taxon>
        <taxon>Dothideomycetes</taxon>
        <taxon>Pleosporomycetidae</taxon>
        <taxon>Pleosporales</taxon>
        <taxon>Pleosporineae</taxon>
        <taxon>Phaeosphaeriaceae</taxon>
        <taxon>Ophiobolus</taxon>
    </lineage>
</organism>
<dbReference type="AlphaFoldDB" id="A0A6A7A1B4"/>
<keyword evidence="1" id="KW-0732">Signal</keyword>
<accession>A0A6A7A1B4</accession>
<sequence>MRLSIIIATLLASIVTAMPDPLPQGYSGPCSKDNCGVNGLKCRSLCVGWPTTDPALRKGCTCTNG</sequence>
<evidence type="ECO:0000256" key="1">
    <source>
        <dbReference type="SAM" id="SignalP"/>
    </source>
</evidence>
<reference evidence="2" key="1">
    <citation type="journal article" date="2020" name="Stud. Mycol.">
        <title>101 Dothideomycetes genomes: a test case for predicting lifestyles and emergence of pathogens.</title>
        <authorList>
            <person name="Haridas S."/>
            <person name="Albert R."/>
            <person name="Binder M."/>
            <person name="Bloem J."/>
            <person name="Labutti K."/>
            <person name="Salamov A."/>
            <person name="Andreopoulos B."/>
            <person name="Baker S."/>
            <person name="Barry K."/>
            <person name="Bills G."/>
            <person name="Bluhm B."/>
            <person name="Cannon C."/>
            <person name="Castanera R."/>
            <person name="Culley D."/>
            <person name="Daum C."/>
            <person name="Ezra D."/>
            <person name="Gonzalez J."/>
            <person name="Henrissat B."/>
            <person name="Kuo A."/>
            <person name="Liang C."/>
            <person name="Lipzen A."/>
            <person name="Lutzoni F."/>
            <person name="Magnuson J."/>
            <person name="Mondo S."/>
            <person name="Nolan M."/>
            <person name="Ohm R."/>
            <person name="Pangilinan J."/>
            <person name="Park H.-J."/>
            <person name="Ramirez L."/>
            <person name="Alfaro M."/>
            <person name="Sun H."/>
            <person name="Tritt A."/>
            <person name="Yoshinaga Y."/>
            <person name="Zwiers L.-H."/>
            <person name="Turgeon B."/>
            <person name="Goodwin S."/>
            <person name="Spatafora J."/>
            <person name="Crous P."/>
            <person name="Grigoriev I."/>
        </authorList>
    </citation>
    <scope>NUCLEOTIDE SEQUENCE</scope>
    <source>
        <strain evidence="2">CBS 113818</strain>
    </source>
</reference>
<keyword evidence="3" id="KW-1185">Reference proteome</keyword>
<feature type="signal peptide" evidence="1">
    <location>
        <begin position="1"/>
        <end position="17"/>
    </location>
</feature>
<feature type="chain" id="PRO_5025336812" evidence="1">
    <location>
        <begin position="18"/>
        <end position="65"/>
    </location>
</feature>
<proteinExistence type="predicted"/>
<dbReference type="OrthoDB" id="4837440at2759"/>